<gene>
    <name evidence="9" type="primary">atp8</name>
    <name evidence="9" type="ORF">CplaMt_p010</name>
</gene>
<dbReference type="GeneID" id="36496198"/>
<dbReference type="RefSeq" id="YP_009476596.1">
    <property type="nucleotide sequence ID" value="NC_037451.1"/>
</dbReference>
<geneLocation type="mitochondrion" evidence="9"/>
<dbReference type="GO" id="GO:0006754">
    <property type="term" value="P:ATP biosynthetic process"/>
    <property type="evidence" value="ECO:0007669"/>
    <property type="project" value="UniProtKB-KW"/>
</dbReference>
<keyword evidence="6" id="KW-0066">ATP synthesis</keyword>
<sequence>MPQLDLISFFPQIFWCFILFFSFFFYFSFVIIPQIATILKFRKKKLIILANEINNKKDGSSFLLIEYDTVLKNSFNEITSLFKNLLSFGNAWVPSTMLKLNTTAFRNTNQRFLNSMFFKDLNR</sequence>
<evidence type="ECO:0000256" key="6">
    <source>
        <dbReference type="ARBA" id="ARBA00023310"/>
    </source>
</evidence>
<keyword evidence="4 9" id="KW-0496">Mitochondrion</keyword>
<keyword evidence="5 7" id="KW-0472">Membrane</keyword>
<evidence type="ECO:0000313" key="9">
    <source>
        <dbReference type="EMBL" id="AVM81089.1"/>
    </source>
</evidence>
<evidence type="ECO:0000256" key="5">
    <source>
        <dbReference type="ARBA" id="ARBA00023136"/>
    </source>
</evidence>
<proteinExistence type="predicted"/>
<evidence type="ECO:0000256" key="7">
    <source>
        <dbReference type="SAM" id="Phobius"/>
    </source>
</evidence>
<keyword evidence="2 7" id="KW-0812">Transmembrane</keyword>
<evidence type="ECO:0000256" key="1">
    <source>
        <dbReference type="ARBA" id="ARBA00004325"/>
    </source>
</evidence>
<protein>
    <submittedName>
        <fullName evidence="9">ATP synthase F0 subunit 8</fullName>
    </submittedName>
</protein>
<accession>A0A2P1G810</accession>
<keyword evidence="3 7" id="KW-1133">Transmembrane helix</keyword>
<dbReference type="InterPro" id="IPR003319">
    <property type="entry name" value="YMF19-like_N"/>
</dbReference>
<organism evidence="9">
    <name type="scientific">Chroomonas placoidea</name>
    <dbReference type="NCBI Taxonomy" id="173977"/>
    <lineage>
        <taxon>Eukaryota</taxon>
        <taxon>Cryptophyceae</taxon>
        <taxon>Pyrenomonadales</taxon>
        <taxon>Chroomonadaceae</taxon>
        <taxon>Chroomonas</taxon>
    </lineage>
</organism>
<evidence type="ECO:0000256" key="4">
    <source>
        <dbReference type="ARBA" id="ARBA00023128"/>
    </source>
</evidence>
<evidence type="ECO:0000259" key="8">
    <source>
        <dbReference type="Pfam" id="PF02326"/>
    </source>
</evidence>
<evidence type="ECO:0000256" key="3">
    <source>
        <dbReference type="ARBA" id="ARBA00022989"/>
    </source>
</evidence>
<dbReference type="GO" id="GO:0031966">
    <property type="term" value="C:mitochondrial membrane"/>
    <property type="evidence" value="ECO:0007669"/>
    <property type="project" value="UniProtKB-SubCell"/>
</dbReference>
<dbReference type="EMBL" id="MG680941">
    <property type="protein sequence ID" value="AVM81089.1"/>
    <property type="molecule type" value="Genomic_DNA"/>
</dbReference>
<dbReference type="AlphaFoldDB" id="A0A2P1G810"/>
<comment type="subcellular location">
    <subcellularLocation>
        <location evidence="1">Mitochondrion membrane</location>
    </subcellularLocation>
</comment>
<feature type="transmembrane region" description="Helical" evidence="7">
    <location>
        <begin position="12"/>
        <end position="39"/>
    </location>
</feature>
<feature type="domain" description="ATP synthase YMF19-like N-terminal" evidence="8">
    <location>
        <begin position="2"/>
        <end position="78"/>
    </location>
</feature>
<reference evidence="9" key="1">
    <citation type="journal article" date="2018" name="BMC Genomics">
        <title>Comparative mitochondrial genomics of cryptophyte algae: gene shuffling and dynamic mobile genetic elements.</title>
        <authorList>
            <person name="Kim J.I."/>
            <person name="Yoon H.S."/>
            <person name="Yi G."/>
            <person name="Shin W."/>
            <person name="Archibald J.M."/>
        </authorList>
    </citation>
    <scope>NUCLEOTIDE SEQUENCE</scope>
    <source>
        <strain evidence="9">CCAP978/8</strain>
    </source>
</reference>
<evidence type="ECO:0000256" key="2">
    <source>
        <dbReference type="ARBA" id="ARBA00022692"/>
    </source>
</evidence>
<dbReference type="Pfam" id="PF02326">
    <property type="entry name" value="YMF19"/>
    <property type="match status" value="1"/>
</dbReference>
<name>A0A2P1G810_9CRYP</name>